<evidence type="ECO:0000256" key="3">
    <source>
        <dbReference type="ARBA" id="ARBA00022679"/>
    </source>
</evidence>
<name>A0A438NHL6_EXOME</name>
<dbReference type="EMBL" id="NAJM01000002">
    <property type="protein sequence ID" value="RVX75219.1"/>
    <property type="molecule type" value="Genomic_DNA"/>
</dbReference>
<evidence type="ECO:0000256" key="2">
    <source>
        <dbReference type="ARBA" id="ARBA00022676"/>
    </source>
</evidence>
<keyword evidence="3" id="KW-0808">Transferase</keyword>
<evidence type="ECO:0000256" key="4">
    <source>
        <dbReference type="SAM" id="MobiDB-lite"/>
    </source>
</evidence>
<dbReference type="PANTHER" id="PTHR10730">
    <property type="entry name" value="PROCOLLAGEN-LYSINE,2-OXOGLUTARATE 5-DIOXYGENASE/GLYCOSYLTRANSFERASE 25 FAMILY MEMBER"/>
    <property type="match status" value="1"/>
</dbReference>
<sequence>MEPGRLPEWLESPSSSPSPFSCFKTVPLVLKKKALISIFICLLLVALLATQHREIVDHVQSLPNKLLRNSHEDVYNSTLGFEKIIAIGFPSRTDRRDAVILAASFTKMEVEWEAGVSFEEVPVNAAPFTWDFETQTTGALGSWRAHMNVLQRIVRENIQTTLIIEDDADWDIHLKSQMSEMAYGLRALQQAPRPTRSPYGPAWDMLWLGHCRVGTNDDEQGFWVVDDDITVAPTVNRTSFFRNKHSPEITRRNNTRIFFHANAGMCVQAYAVTYDGARKMLAAISLQPRNQPFDVSVSAICRHKFLDPFDCYGAFPPLFSTHRFAGPTSRDSDISIAEDPDLIHEEYTKDLVYSTIMNIPRLVQGLNSVQPQFKDQNIPDQPFLPDARPPPKGYLQTIVMYNETILPTSTEASTQAPTQTVSSVSHSPSKL</sequence>
<dbReference type="InterPro" id="IPR002654">
    <property type="entry name" value="Glyco_trans_25"/>
</dbReference>
<dbReference type="VEuPathDB" id="FungiDB:PV10_00052"/>
<dbReference type="Proteomes" id="UP000288859">
    <property type="component" value="Unassembled WGS sequence"/>
</dbReference>
<comment type="similarity">
    <text evidence="1">Belongs to the glycosyltransferase 25 family.</text>
</comment>
<dbReference type="PANTHER" id="PTHR10730:SF53">
    <property type="entry name" value="GLYCOSYLTRANSFERASE 25 FAMILY MEMBER"/>
    <property type="match status" value="1"/>
</dbReference>
<dbReference type="InterPro" id="IPR050757">
    <property type="entry name" value="Collagen_mod_GT25"/>
</dbReference>
<dbReference type="Pfam" id="PF01755">
    <property type="entry name" value="Glyco_transf_25"/>
    <property type="match status" value="1"/>
</dbReference>
<evidence type="ECO:0000313" key="7">
    <source>
        <dbReference type="Proteomes" id="UP000288859"/>
    </source>
</evidence>
<feature type="region of interest" description="Disordered" evidence="4">
    <location>
        <begin position="410"/>
        <end position="431"/>
    </location>
</feature>
<organism evidence="6 7">
    <name type="scientific">Exophiala mesophila</name>
    <name type="common">Black yeast-like fungus</name>
    <dbReference type="NCBI Taxonomy" id="212818"/>
    <lineage>
        <taxon>Eukaryota</taxon>
        <taxon>Fungi</taxon>
        <taxon>Dikarya</taxon>
        <taxon>Ascomycota</taxon>
        <taxon>Pezizomycotina</taxon>
        <taxon>Eurotiomycetes</taxon>
        <taxon>Chaetothyriomycetidae</taxon>
        <taxon>Chaetothyriales</taxon>
        <taxon>Herpotrichiellaceae</taxon>
        <taxon>Exophiala</taxon>
    </lineage>
</organism>
<comment type="caution">
    <text evidence="6">The sequence shown here is derived from an EMBL/GenBank/DDBJ whole genome shotgun (WGS) entry which is preliminary data.</text>
</comment>
<keyword evidence="2" id="KW-0328">Glycosyltransferase</keyword>
<feature type="domain" description="Glycosyl transferase family 25" evidence="5">
    <location>
        <begin position="136"/>
        <end position="285"/>
    </location>
</feature>
<protein>
    <recommendedName>
        <fullName evidence="5">Glycosyl transferase family 25 domain-containing protein</fullName>
    </recommendedName>
</protein>
<reference evidence="6 7" key="1">
    <citation type="submission" date="2017-03" db="EMBL/GenBank/DDBJ databases">
        <title>Genomes of endolithic fungi from Antarctica.</title>
        <authorList>
            <person name="Coleine C."/>
            <person name="Masonjones S."/>
            <person name="Stajich J.E."/>
        </authorList>
    </citation>
    <scope>NUCLEOTIDE SEQUENCE [LARGE SCALE GENOMIC DNA]</scope>
    <source>
        <strain evidence="6 7">CCFEE 6314</strain>
    </source>
</reference>
<accession>A0A438NHL6</accession>
<evidence type="ECO:0000259" key="5">
    <source>
        <dbReference type="Pfam" id="PF01755"/>
    </source>
</evidence>
<dbReference type="OrthoDB" id="47375at2759"/>
<evidence type="ECO:0000313" key="6">
    <source>
        <dbReference type="EMBL" id="RVX75219.1"/>
    </source>
</evidence>
<gene>
    <name evidence="6" type="ORF">B0A52_00571</name>
</gene>
<dbReference type="AlphaFoldDB" id="A0A438NHL6"/>
<evidence type="ECO:0000256" key="1">
    <source>
        <dbReference type="ARBA" id="ARBA00006721"/>
    </source>
</evidence>
<proteinExistence type="inferred from homology"/>
<dbReference type="GO" id="GO:0016740">
    <property type="term" value="F:transferase activity"/>
    <property type="evidence" value="ECO:0007669"/>
    <property type="project" value="UniProtKB-KW"/>
</dbReference>